<name>A0A0N9HN74_9PSEU</name>
<proteinExistence type="predicted"/>
<feature type="chain" id="PRO_5039266008" evidence="1">
    <location>
        <begin position="28"/>
        <end position="209"/>
    </location>
</feature>
<dbReference type="OrthoDB" id="3698982at2"/>
<reference evidence="2 3" key="1">
    <citation type="submission" date="2015-07" db="EMBL/GenBank/DDBJ databases">
        <title>Genome sequencing of Kibdelosporangium phytohabitans.</title>
        <authorList>
            <person name="Qin S."/>
            <person name="Xing K."/>
        </authorList>
    </citation>
    <scope>NUCLEOTIDE SEQUENCE [LARGE SCALE GENOMIC DNA]</scope>
    <source>
        <strain evidence="2 3">KLBMP1111</strain>
    </source>
</reference>
<dbReference type="Proteomes" id="UP000063699">
    <property type="component" value="Chromosome"/>
</dbReference>
<evidence type="ECO:0000313" key="2">
    <source>
        <dbReference type="EMBL" id="ALG05738.1"/>
    </source>
</evidence>
<organism evidence="2 3">
    <name type="scientific">Kibdelosporangium phytohabitans</name>
    <dbReference type="NCBI Taxonomy" id="860235"/>
    <lineage>
        <taxon>Bacteria</taxon>
        <taxon>Bacillati</taxon>
        <taxon>Actinomycetota</taxon>
        <taxon>Actinomycetes</taxon>
        <taxon>Pseudonocardiales</taxon>
        <taxon>Pseudonocardiaceae</taxon>
        <taxon>Kibdelosporangium</taxon>
    </lineage>
</organism>
<dbReference type="AlphaFoldDB" id="A0A0N9HN74"/>
<keyword evidence="1" id="KW-0732">Signal</keyword>
<dbReference type="EMBL" id="CP012752">
    <property type="protein sequence ID" value="ALG05738.1"/>
    <property type="molecule type" value="Genomic_DNA"/>
</dbReference>
<dbReference type="RefSeq" id="WP_054287718.1">
    <property type="nucleotide sequence ID" value="NZ_CP012752.1"/>
</dbReference>
<dbReference type="STRING" id="860235.AOZ06_01305"/>
<feature type="signal peptide" evidence="1">
    <location>
        <begin position="1"/>
        <end position="27"/>
    </location>
</feature>
<keyword evidence="3" id="KW-1185">Reference proteome</keyword>
<accession>A0A0N9HN74</accession>
<evidence type="ECO:0000313" key="3">
    <source>
        <dbReference type="Proteomes" id="UP000063699"/>
    </source>
</evidence>
<gene>
    <name evidence="2" type="ORF">AOZ06_01305</name>
</gene>
<evidence type="ECO:0000256" key="1">
    <source>
        <dbReference type="SAM" id="SignalP"/>
    </source>
</evidence>
<protein>
    <submittedName>
        <fullName evidence="2">Uncharacterized protein</fullName>
    </submittedName>
</protein>
<dbReference type="KEGG" id="kphy:AOZ06_01305"/>
<sequence length="209" mass="21480">MTKFRKSVAAVLAAGVLTLGFGPAATASAEAPATTRVSNDQAQTKLAALRQIVTTQNVDELLTRVDDPATVKQLTAARAELAAQEGQRAQDIDVIAELKKFAKFAQPIIVAGIRYGGPVAAAFVAALPLIVPLIPSLNAFAPIVAILAPPIALLIGKGAPILADLIESIEIEGVDESTAKQTLASHLRDSGLPPLSATMFGGVLAGLFA</sequence>